<protein>
    <submittedName>
        <fullName evidence="2">Transmembrane and coiled-coil domains-containing protein 3</fullName>
    </submittedName>
</protein>
<proteinExistence type="predicted"/>
<evidence type="ECO:0000313" key="2">
    <source>
        <dbReference type="EMBL" id="MCD7448500.1"/>
    </source>
</evidence>
<feature type="chain" id="PRO_5046701583" evidence="1">
    <location>
        <begin position="23"/>
        <end position="114"/>
    </location>
</feature>
<sequence length="114" mass="12371">MPMPGLCFLLLSFRFFVLLSSADQIPGDPENAVVVNAAEFNSSSIARSEEGSFANMIDRALEKEFNETEEQPGVRRVSGNTNLTMEQCGRWIKASGYASDPGKGKGGSFGLIIY</sequence>
<keyword evidence="2" id="KW-0812">Transmembrane</keyword>
<accession>A0ABS8RP56</accession>
<comment type="caution">
    <text evidence="2">The sequence shown here is derived from an EMBL/GenBank/DDBJ whole genome shotgun (WGS) entry which is preliminary data.</text>
</comment>
<reference evidence="2 3" key="1">
    <citation type="journal article" date="2021" name="BMC Genomics">
        <title>Datura genome reveals duplications of psychoactive alkaloid biosynthetic genes and high mutation rate following tissue culture.</title>
        <authorList>
            <person name="Rajewski A."/>
            <person name="Carter-House D."/>
            <person name="Stajich J."/>
            <person name="Litt A."/>
        </authorList>
    </citation>
    <scope>NUCLEOTIDE SEQUENCE [LARGE SCALE GENOMIC DNA]</scope>
    <source>
        <strain evidence="2">AR-01</strain>
    </source>
</reference>
<name>A0ABS8RP56_DATST</name>
<feature type="signal peptide" evidence="1">
    <location>
        <begin position="1"/>
        <end position="22"/>
    </location>
</feature>
<dbReference type="EMBL" id="JACEIK010000063">
    <property type="protein sequence ID" value="MCD7448500.1"/>
    <property type="molecule type" value="Genomic_DNA"/>
</dbReference>
<evidence type="ECO:0000256" key="1">
    <source>
        <dbReference type="SAM" id="SignalP"/>
    </source>
</evidence>
<keyword evidence="1" id="KW-0732">Signal</keyword>
<organism evidence="2 3">
    <name type="scientific">Datura stramonium</name>
    <name type="common">Jimsonweed</name>
    <name type="synonym">Common thornapple</name>
    <dbReference type="NCBI Taxonomy" id="4076"/>
    <lineage>
        <taxon>Eukaryota</taxon>
        <taxon>Viridiplantae</taxon>
        <taxon>Streptophyta</taxon>
        <taxon>Embryophyta</taxon>
        <taxon>Tracheophyta</taxon>
        <taxon>Spermatophyta</taxon>
        <taxon>Magnoliopsida</taxon>
        <taxon>eudicotyledons</taxon>
        <taxon>Gunneridae</taxon>
        <taxon>Pentapetalae</taxon>
        <taxon>asterids</taxon>
        <taxon>lamiids</taxon>
        <taxon>Solanales</taxon>
        <taxon>Solanaceae</taxon>
        <taxon>Solanoideae</taxon>
        <taxon>Datureae</taxon>
        <taxon>Datura</taxon>
    </lineage>
</organism>
<gene>
    <name evidence="2" type="primary">TMCO3_2</name>
    <name evidence="2" type="ORF">HAX54_042637</name>
</gene>
<keyword evidence="2" id="KW-0472">Membrane</keyword>
<evidence type="ECO:0000313" key="3">
    <source>
        <dbReference type="Proteomes" id="UP000823775"/>
    </source>
</evidence>
<dbReference type="Proteomes" id="UP000823775">
    <property type="component" value="Unassembled WGS sequence"/>
</dbReference>
<keyword evidence="3" id="KW-1185">Reference proteome</keyword>